<dbReference type="EMBL" id="CAJFDH010000003">
    <property type="protein sequence ID" value="CAD5215242.1"/>
    <property type="molecule type" value="Genomic_DNA"/>
</dbReference>
<comment type="similarity">
    <text evidence="1">Belongs to the cyclin-dependent kinase 5 activator family.</text>
</comment>
<reference evidence="2" key="1">
    <citation type="submission" date="2020-09" db="EMBL/GenBank/DDBJ databases">
        <authorList>
            <person name="Kikuchi T."/>
        </authorList>
    </citation>
    <scope>NUCLEOTIDE SEQUENCE</scope>
    <source>
        <strain evidence="2">SH1</strain>
    </source>
</reference>
<dbReference type="InterPro" id="IPR036915">
    <property type="entry name" value="Cyclin-like_sf"/>
</dbReference>
<keyword evidence="3" id="KW-1185">Reference proteome</keyword>
<dbReference type="GO" id="GO:0005737">
    <property type="term" value="C:cytoplasm"/>
    <property type="evidence" value="ECO:0007669"/>
    <property type="project" value="TreeGrafter"/>
</dbReference>
<name>A0A811KIB6_9BILA</name>
<dbReference type="PANTHER" id="PTHR23401:SF0">
    <property type="entry name" value="CYCLIN-DEPENDENT KINASE 5 ACTIVATOR"/>
    <property type="match status" value="1"/>
</dbReference>
<dbReference type="AlphaFoldDB" id="A0A811KIB6"/>
<dbReference type="PANTHER" id="PTHR23401">
    <property type="entry name" value="CYCLIN DEPENDANT KINASE-5 ACTIVATOR"/>
    <property type="match status" value="1"/>
</dbReference>
<dbReference type="GO" id="GO:0030426">
    <property type="term" value="C:growth cone"/>
    <property type="evidence" value="ECO:0007669"/>
    <property type="project" value="TreeGrafter"/>
</dbReference>
<sequence length="389" mass="44187">MGGLQSSPVNVRNYSVNTGTRTVPLRHTGNNNIPEFPITRTLRRKSSILSQGWNFAKKTANSVIPNVIQYGSSDGSAKTKKSYRFLNSSRSHSSMNSPLSEDLDDNFNYISEPIKPLKSRDNSTLYANHHRIENEGYSRLSNEDIKNNNNNWSYNLSPPQGFQRLLTKFNSKTLDKRCSLSTSSSATSSTASTESAQSFTLVSQKPYRPLPSSESSYSCISETAYCDKSDIVHSSTAELLLGLGKFVAGKCRVQQFEPAQLVMWLRSIDRSLMLQGWQDVAFVNPANLVFVFYLVREQLEREVDDIRTISELQSLIRTCLYVSYSYLGNEISYPLKPFISASENRRKFWNRCIELINEHSDDMLRLNTSTTFFLDTFSELRTYACLPVY</sequence>
<evidence type="ECO:0000256" key="1">
    <source>
        <dbReference type="ARBA" id="ARBA00010175"/>
    </source>
</evidence>
<dbReference type="GO" id="GO:0061575">
    <property type="term" value="F:cyclin-dependent protein serine/threonine kinase activator activity"/>
    <property type="evidence" value="ECO:0007669"/>
    <property type="project" value="InterPro"/>
</dbReference>
<proteinExistence type="inferred from homology"/>
<comment type="caution">
    <text evidence="2">The sequence shown here is derived from an EMBL/GenBank/DDBJ whole genome shotgun (WGS) entry which is preliminary data.</text>
</comment>
<dbReference type="GO" id="GO:0007411">
    <property type="term" value="P:axon guidance"/>
    <property type="evidence" value="ECO:0007669"/>
    <property type="project" value="TreeGrafter"/>
</dbReference>
<accession>A0A811KIB6</accession>
<dbReference type="GO" id="GO:0019901">
    <property type="term" value="F:protein kinase binding"/>
    <property type="evidence" value="ECO:0007669"/>
    <property type="project" value="TreeGrafter"/>
</dbReference>
<dbReference type="EMBL" id="CAJFCW020000003">
    <property type="protein sequence ID" value="CAG9103744.1"/>
    <property type="molecule type" value="Genomic_DNA"/>
</dbReference>
<evidence type="ECO:0000313" key="3">
    <source>
        <dbReference type="Proteomes" id="UP000614601"/>
    </source>
</evidence>
<evidence type="ECO:0000313" key="2">
    <source>
        <dbReference type="EMBL" id="CAD5215242.1"/>
    </source>
</evidence>
<dbReference type="Pfam" id="PF03261">
    <property type="entry name" value="CDK5_activator"/>
    <property type="match status" value="1"/>
</dbReference>
<dbReference type="Gene3D" id="1.10.472.10">
    <property type="entry name" value="Cyclin-like"/>
    <property type="match status" value="1"/>
</dbReference>
<protein>
    <recommendedName>
        <fullName evidence="4">Cyclin-dependent kinase 5 activator</fullName>
    </recommendedName>
</protein>
<dbReference type="InterPro" id="IPR004944">
    <property type="entry name" value="CDK5_activator"/>
</dbReference>
<organism evidence="2 3">
    <name type="scientific">Bursaphelenchus okinawaensis</name>
    <dbReference type="NCBI Taxonomy" id="465554"/>
    <lineage>
        <taxon>Eukaryota</taxon>
        <taxon>Metazoa</taxon>
        <taxon>Ecdysozoa</taxon>
        <taxon>Nematoda</taxon>
        <taxon>Chromadorea</taxon>
        <taxon>Rhabditida</taxon>
        <taxon>Tylenchina</taxon>
        <taxon>Tylenchomorpha</taxon>
        <taxon>Aphelenchoidea</taxon>
        <taxon>Aphelenchoididae</taxon>
        <taxon>Bursaphelenchus</taxon>
    </lineage>
</organism>
<dbReference type="Proteomes" id="UP000614601">
    <property type="component" value="Unassembled WGS sequence"/>
</dbReference>
<gene>
    <name evidence="2" type="ORF">BOKJ2_LOCUS5995</name>
</gene>
<dbReference type="OrthoDB" id="7676799at2759"/>
<dbReference type="Proteomes" id="UP000783686">
    <property type="component" value="Unassembled WGS sequence"/>
</dbReference>
<evidence type="ECO:0008006" key="4">
    <source>
        <dbReference type="Google" id="ProtNLM"/>
    </source>
</evidence>
<dbReference type="SUPFAM" id="SSF47954">
    <property type="entry name" value="Cyclin-like"/>
    <property type="match status" value="1"/>
</dbReference>
<dbReference type="GO" id="GO:0016533">
    <property type="term" value="C:protein kinase 5 complex"/>
    <property type="evidence" value="ECO:0007669"/>
    <property type="project" value="InterPro"/>
</dbReference>